<keyword evidence="2 4" id="KW-0238">DNA-binding</keyword>
<dbReference type="InterPro" id="IPR011075">
    <property type="entry name" value="TetR_C"/>
</dbReference>
<dbReference type="Pfam" id="PF00440">
    <property type="entry name" value="TetR_N"/>
    <property type="match status" value="1"/>
</dbReference>
<dbReference type="InterPro" id="IPR036271">
    <property type="entry name" value="Tet_transcr_reg_TetR-rel_C_sf"/>
</dbReference>
<evidence type="ECO:0000256" key="3">
    <source>
        <dbReference type="ARBA" id="ARBA00023163"/>
    </source>
</evidence>
<dbReference type="PROSITE" id="PS50977">
    <property type="entry name" value="HTH_TETR_2"/>
    <property type="match status" value="1"/>
</dbReference>
<evidence type="ECO:0000313" key="7">
    <source>
        <dbReference type="Proteomes" id="UP000646244"/>
    </source>
</evidence>
<organism evidence="6 7">
    <name type="scientific">Streptomyces cinnamoneus</name>
    <name type="common">Streptoverticillium cinnamoneum</name>
    <dbReference type="NCBI Taxonomy" id="53446"/>
    <lineage>
        <taxon>Bacteria</taxon>
        <taxon>Bacillati</taxon>
        <taxon>Actinomycetota</taxon>
        <taxon>Actinomycetes</taxon>
        <taxon>Kitasatosporales</taxon>
        <taxon>Streptomycetaceae</taxon>
        <taxon>Streptomyces</taxon>
        <taxon>Streptomyces cinnamoneus group</taxon>
    </lineage>
</organism>
<dbReference type="PANTHER" id="PTHR47506">
    <property type="entry name" value="TRANSCRIPTIONAL REGULATORY PROTEIN"/>
    <property type="match status" value="1"/>
</dbReference>
<accession>A0A918TEH8</accession>
<dbReference type="PANTHER" id="PTHR47506:SF1">
    <property type="entry name" value="HTH-TYPE TRANSCRIPTIONAL REGULATOR YJDC"/>
    <property type="match status" value="1"/>
</dbReference>
<dbReference type="GO" id="GO:0003677">
    <property type="term" value="F:DNA binding"/>
    <property type="evidence" value="ECO:0007669"/>
    <property type="project" value="UniProtKB-UniRule"/>
</dbReference>
<dbReference type="SUPFAM" id="SSF46689">
    <property type="entry name" value="Homeodomain-like"/>
    <property type="match status" value="1"/>
</dbReference>
<dbReference type="SUPFAM" id="SSF48498">
    <property type="entry name" value="Tetracyclin repressor-like, C-terminal domain"/>
    <property type="match status" value="1"/>
</dbReference>
<keyword evidence="1" id="KW-0805">Transcription regulation</keyword>
<keyword evidence="3" id="KW-0804">Transcription</keyword>
<evidence type="ECO:0000313" key="6">
    <source>
        <dbReference type="EMBL" id="GHC44198.1"/>
    </source>
</evidence>
<evidence type="ECO:0000259" key="5">
    <source>
        <dbReference type="PROSITE" id="PS50977"/>
    </source>
</evidence>
<protein>
    <submittedName>
        <fullName evidence="6">TetR family transcriptional regulator</fullName>
    </submittedName>
</protein>
<dbReference type="PRINTS" id="PR00455">
    <property type="entry name" value="HTHTETR"/>
</dbReference>
<gene>
    <name evidence="6" type="ORF">GCM10010507_18940</name>
</gene>
<evidence type="ECO:0000256" key="4">
    <source>
        <dbReference type="PROSITE-ProRule" id="PRU00335"/>
    </source>
</evidence>
<dbReference type="Gene3D" id="1.10.357.10">
    <property type="entry name" value="Tetracycline Repressor, domain 2"/>
    <property type="match status" value="1"/>
</dbReference>
<dbReference type="InterPro" id="IPR001647">
    <property type="entry name" value="HTH_TetR"/>
</dbReference>
<reference evidence="6" key="1">
    <citation type="journal article" date="2014" name="Int. J. Syst. Evol. Microbiol.">
        <title>Complete genome sequence of Corynebacterium casei LMG S-19264T (=DSM 44701T), isolated from a smear-ripened cheese.</title>
        <authorList>
            <consortium name="US DOE Joint Genome Institute (JGI-PGF)"/>
            <person name="Walter F."/>
            <person name="Albersmeier A."/>
            <person name="Kalinowski J."/>
            <person name="Ruckert C."/>
        </authorList>
    </citation>
    <scope>NUCLEOTIDE SEQUENCE</scope>
    <source>
        <strain evidence="6">JCM 4633</strain>
    </source>
</reference>
<feature type="DNA-binding region" description="H-T-H motif" evidence="4">
    <location>
        <begin position="34"/>
        <end position="53"/>
    </location>
</feature>
<proteinExistence type="predicted"/>
<dbReference type="Pfam" id="PF16925">
    <property type="entry name" value="TetR_C_13"/>
    <property type="match status" value="1"/>
</dbReference>
<dbReference type="EMBL" id="BMVB01000005">
    <property type="protein sequence ID" value="GHC44198.1"/>
    <property type="molecule type" value="Genomic_DNA"/>
</dbReference>
<evidence type="ECO:0000256" key="1">
    <source>
        <dbReference type="ARBA" id="ARBA00023015"/>
    </source>
</evidence>
<feature type="domain" description="HTH tetR-type" evidence="5">
    <location>
        <begin position="11"/>
        <end position="71"/>
    </location>
</feature>
<dbReference type="InterPro" id="IPR009057">
    <property type="entry name" value="Homeodomain-like_sf"/>
</dbReference>
<dbReference type="AlphaFoldDB" id="A0A918TEH8"/>
<comment type="caution">
    <text evidence="6">The sequence shown here is derived from an EMBL/GenBank/DDBJ whole genome shotgun (WGS) entry which is preliminary data.</text>
</comment>
<reference evidence="6" key="2">
    <citation type="submission" date="2020-09" db="EMBL/GenBank/DDBJ databases">
        <authorList>
            <person name="Sun Q."/>
            <person name="Ohkuma M."/>
        </authorList>
    </citation>
    <scope>NUCLEOTIDE SEQUENCE</scope>
    <source>
        <strain evidence="6">JCM 4633</strain>
    </source>
</reference>
<name>A0A918TEH8_STRCJ</name>
<evidence type="ECO:0000256" key="2">
    <source>
        <dbReference type="ARBA" id="ARBA00023125"/>
    </source>
</evidence>
<sequence>MRMTTGATERTHPRERLLDTAERLFYTQGIQAVGVEQLVTEAGVTRATFYRHFSSKDGLVDAYLEARGARVEDAVAVILDAHRGRDALLAIMDMIGDNLCRPGFRGCGFLNAAAEYPDPTHRVRVRIAEHRRWFHDVLHAVVRDAGHPDPERVARALVILRDGAMVGGYLDDARTIRTTLREAAENLLTP</sequence>
<dbReference type="Proteomes" id="UP000646244">
    <property type="component" value="Unassembled WGS sequence"/>
</dbReference>